<sequence length="299" mass="32441">MVLNRDSGTLRDGDADKMAETIAEIIRSHHHSPDVKLVGGSEIQAALETARESHDAVLVGGGDGTVSTAAAVFAGHKTALGILPLGTMNLFARALAIPLKLEDAVAALATGEKRLIDVGEVNGEIFVHHVTLGLHPRIVAGREKQSYRSRLGKKLAGLRTWWKLVRQAPRLRLRLEIDKERLSLRTASLIIANNPFVEKLGGLPHSEVPDQGKLAIYAAQTRDWKELFAMSAQASMGKWESNSRLDFLEGRQITLHAKRRKLLASVDGELIHLATPLKARILPGSLWVLCPAPAEATSG</sequence>
<dbReference type="Proteomes" id="UP000616151">
    <property type="component" value="Unassembled WGS sequence"/>
</dbReference>
<evidence type="ECO:0000313" key="1">
    <source>
        <dbReference type="EMBL" id="MBK1865509.1"/>
    </source>
</evidence>
<evidence type="ECO:0000313" key="2">
    <source>
        <dbReference type="Proteomes" id="UP000616151"/>
    </source>
</evidence>
<keyword evidence="1" id="KW-0418">Kinase</keyword>
<reference evidence="1" key="1">
    <citation type="submission" date="2021-01" db="EMBL/GenBank/DDBJ databases">
        <authorList>
            <person name="Sun Q."/>
        </authorList>
    </citation>
    <scope>NUCLEOTIDE SEQUENCE</scope>
    <source>
        <strain evidence="1">YIM B02566</strain>
    </source>
</reference>
<keyword evidence="2" id="KW-1185">Reference proteome</keyword>
<proteinExistence type="predicted"/>
<dbReference type="EMBL" id="JAENHL010000004">
    <property type="protein sequence ID" value="MBK1865509.1"/>
    <property type="molecule type" value="Genomic_DNA"/>
</dbReference>
<accession>A0ACC5QYN6</accession>
<name>A0ACC5QYN6_9HYPH</name>
<comment type="caution">
    <text evidence="1">The sequence shown here is derived from an EMBL/GenBank/DDBJ whole genome shotgun (WGS) entry which is preliminary data.</text>
</comment>
<protein>
    <submittedName>
        <fullName evidence="1">Diacylglycerol kinase</fullName>
    </submittedName>
</protein>
<keyword evidence="1" id="KW-0808">Transferase</keyword>
<organism evidence="1 2">
    <name type="scientific">Taklimakanibacter albus</name>
    <dbReference type="NCBI Taxonomy" id="2800327"/>
    <lineage>
        <taxon>Bacteria</taxon>
        <taxon>Pseudomonadati</taxon>
        <taxon>Pseudomonadota</taxon>
        <taxon>Alphaproteobacteria</taxon>
        <taxon>Hyphomicrobiales</taxon>
        <taxon>Aestuariivirgaceae</taxon>
        <taxon>Taklimakanibacter</taxon>
    </lineage>
</organism>
<gene>
    <name evidence="1" type="ORF">JHL16_04035</name>
</gene>